<name>A0AAW8FBX3_9ACTN</name>
<accession>A0AAW8FBX3</accession>
<dbReference type="EMBL" id="JAUSZV010000005">
    <property type="protein sequence ID" value="MDQ0906665.1"/>
    <property type="molecule type" value="Genomic_DNA"/>
</dbReference>
<organism evidence="1 2">
    <name type="scientific">Streptomyces canus</name>
    <dbReference type="NCBI Taxonomy" id="58343"/>
    <lineage>
        <taxon>Bacteria</taxon>
        <taxon>Bacillati</taxon>
        <taxon>Actinomycetota</taxon>
        <taxon>Actinomycetes</taxon>
        <taxon>Kitasatosporales</taxon>
        <taxon>Streptomycetaceae</taxon>
        <taxon>Streptomyces</taxon>
        <taxon>Streptomyces aurantiacus group</taxon>
    </lineage>
</organism>
<evidence type="ECO:0000313" key="2">
    <source>
        <dbReference type="Proteomes" id="UP001234216"/>
    </source>
</evidence>
<protein>
    <submittedName>
        <fullName evidence="1">Fucose permease</fullName>
    </submittedName>
</protein>
<dbReference type="AlphaFoldDB" id="A0AAW8FBX3"/>
<evidence type="ECO:0000313" key="1">
    <source>
        <dbReference type="EMBL" id="MDQ0906665.1"/>
    </source>
</evidence>
<gene>
    <name evidence="1" type="ORF">QFZ22_002650</name>
</gene>
<dbReference type="Proteomes" id="UP001234216">
    <property type="component" value="Unassembled WGS sequence"/>
</dbReference>
<sequence>MSAVFSKPRNIAVWAAIVCGVFGAVLFPAEEAQAINARPSVSCSSGTTWNGSACVG</sequence>
<dbReference type="RefSeq" id="WP_306974609.1">
    <property type="nucleotide sequence ID" value="NZ_JAUSZV010000005.1"/>
</dbReference>
<reference evidence="1" key="1">
    <citation type="submission" date="2023-07" db="EMBL/GenBank/DDBJ databases">
        <title>Comparative genomics of wheat-associated soil bacteria to identify genetic determinants of phenazine resistance.</title>
        <authorList>
            <person name="Mouncey N."/>
        </authorList>
    </citation>
    <scope>NUCLEOTIDE SEQUENCE</scope>
    <source>
        <strain evidence="1">V4I22</strain>
    </source>
</reference>
<proteinExistence type="predicted"/>
<comment type="caution">
    <text evidence="1">The sequence shown here is derived from an EMBL/GenBank/DDBJ whole genome shotgun (WGS) entry which is preliminary data.</text>
</comment>